<gene>
    <name evidence="5" type="ORF">NE686_00080</name>
</gene>
<dbReference type="GO" id="GO:0004519">
    <property type="term" value="F:endonuclease activity"/>
    <property type="evidence" value="ECO:0007669"/>
    <property type="project" value="UniProtKB-KW"/>
</dbReference>
<evidence type="ECO:0000256" key="3">
    <source>
        <dbReference type="ARBA" id="ARBA00023125"/>
    </source>
</evidence>
<comment type="caution">
    <text evidence="5">The sequence shown here is derived from an EMBL/GenBank/DDBJ whole genome shotgun (WGS) entry which is preliminary data.</text>
</comment>
<keyword evidence="3" id="KW-0238">DNA-binding</keyword>
<feature type="domain" description="Type I restriction modification DNA specificity" evidence="4">
    <location>
        <begin position="7"/>
        <end position="182"/>
    </location>
</feature>
<keyword evidence="5" id="KW-0378">Hydrolase</keyword>
<evidence type="ECO:0000256" key="1">
    <source>
        <dbReference type="ARBA" id="ARBA00010923"/>
    </source>
</evidence>
<dbReference type="PANTHER" id="PTHR30408:SF13">
    <property type="entry name" value="TYPE I RESTRICTION ENZYME HINDI SPECIFICITY SUBUNIT"/>
    <property type="match status" value="1"/>
</dbReference>
<keyword evidence="2" id="KW-0680">Restriction system</keyword>
<dbReference type="SUPFAM" id="SSF116734">
    <property type="entry name" value="DNA methylase specificity domain"/>
    <property type="match status" value="2"/>
</dbReference>
<feature type="domain" description="Type I restriction modification DNA specificity" evidence="4">
    <location>
        <begin position="221"/>
        <end position="365"/>
    </location>
</feature>
<organism evidence="5 6">
    <name type="scientific">Tissierella carlieri</name>
    <dbReference type="NCBI Taxonomy" id="689904"/>
    <lineage>
        <taxon>Bacteria</taxon>
        <taxon>Bacillati</taxon>
        <taxon>Bacillota</taxon>
        <taxon>Tissierellia</taxon>
        <taxon>Tissierellales</taxon>
        <taxon>Tissierellaceae</taxon>
        <taxon>Tissierella</taxon>
    </lineage>
</organism>
<evidence type="ECO:0000313" key="5">
    <source>
        <dbReference type="EMBL" id="MCQ4921464.1"/>
    </source>
</evidence>
<dbReference type="CDD" id="cd17495">
    <property type="entry name" value="RMtype1_S_Cep9333ORF4827P-TRD2-CR2_like"/>
    <property type="match status" value="1"/>
</dbReference>
<dbReference type="Gene3D" id="3.90.220.20">
    <property type="entry name" value="DNA methylase specificity domains"/>
    <property type="match status" value="2"/>
</dbReference>
<keyword evidence="5" id="KW-0255">Endonuclease</keyword>
<dbReference type="EC" id="3.1.21.-" evidence="5"/>
<evidence type="ECO:0000259" key="4">
    <source>
        <dbReference type="Pfam" id="PF01420"/>
    </source>
</evidence>
<evidence type="ECO:0000256" key="2">
    <source>
        <dbReference type="ARBA" id="ARBA00022747"/>
    </source>
</evidence>
<dbReference type="GO" id="GO:0016787">
    <property type="term" value="F:hydrolase activity"/>
    <property type="evidence" value="ECO:0007669"/>
    <property type="project" value="UniProtKB-KW"/>
</dbReference>
<reference evidence="5 6" key="1">
    <citation type="submission" date="2022-06" db="EMBL/GenBank/DDBJ databases">
        <title>Isolation of gut microbiota from human fecal samples.</title>
        <authorList>
            <person name="Pamer E.G."/>
            <person name="Barat B."/>
            <person name="Waligurski E."/>
            <person name="Medina S."/>
            <person name="Paddock L."/>
            <person name="Mostad J."/>
        </authorList>
    </citation>
    <scope>NUCLEOTIDE SEQUENCE [LARGE SCALE GENOMIC DNA]</scope>
    <source>
        <strain evidence="5 6">DFI.7.95</strain>
    </source>
</reference>
<dbReference type="InterPro" id="IPR044946">
    <property type="entry name" value="Restrct_endonuc_typeI_TRD_sf"/>
</dbReference>
<protein>
    <submittedName>
        <fullName evidence="5">Restriction endonuclease subunit S</fullName>
        <ecNumber evidence="5">3.1.21.-</ecNumber>
    </submittedName>
</protein>
<name>A0ABT1S4T4_9FIRM</name>
<keyword evidence="6" id="KW-1185">Reference proteome</keyword>
<dbReference type="PANTHER" id="PTHR30408">
    <property type="entry name" value="TYPE-1 RESTRICTION ENZYME ECOKI SPECIFICITY PROTEIN"/>
    <property type="match status" value="1"/>
</dbReference>
<keyword evidence="5" id="KW-0540">Nuclease</keyword>
<dbReference type="Proteomes" id="UP001524478">
    <property type="component" value="Unassembled WGS sequence"/>
</dbReference>
<dbReference type="EMBL" id="JANGAC010000001">
    <property type="protein sequence ID" value="MCQ4921464.1"/>
    <property type="molecule type" value="Genomic_DNA"/>
</dbReference>
<accession>A0ABT1S4T4</accession>
<dbReference type="InterPro" id="IPR052021">
    <property type="entry name" value="Type-I_RS_S_subunit"/>
</dbReference>
<dbReference type="InterPro" id="IPR000055">
    <property type="entry name" value="Restrct_endonuc_typeI_TRD"/>
</dbReference>
<sequence length="414" mass="47314">MRDVSRKWKEVKLADVVSILGDGLHGTPKYDENGDYYFINGNNLNGRIVIDEKTKKVGIIEYEKYKKDLNDRTILVSINGTLGRVATYNGENVVLGKSACYFNVKDDYSKNYIKYTILSDKFRNYLNTHSTGTTIKNMGLKQMREFTFQVPPLQEQKAIAHILSTLDEKIEVNNQINKKLEEMAQTIFKHWFVDFEFPNENGEPYKSSGGEMVESELGMIPKGWEVRELEDIAIITMGQSPKGSSYNEHGDGTVFYQGRTDFTNRFPVRRLYTTEPKRIAKTGDILMSVRAPVGDINIANEECCIGRGLCSFRSKNSMNSYLLYILLNLKEKFDVFNGEGTVFGSINQKDLKGIKIIMPNDSIVKYFNDIATSLDKKYLYLEMESRKLTNLRDTLLPKLMSGELRVPLEDDDIS</sequence>
<proteinExistence type="inferred from homology"/>
<evidence type="ECO:0000313" key="6">
    <source>
        <dbReference type="Proteomes" id="UP001524478"/>
    </source>
</evidence>
<dbReference type="Pfam" id="PF01420">
    <property type="entry name" value="Methylase_S"/>
    <property type="match status" value="2"/>
</dbReference>
<comment type="similarity">
    <text evidence="1">Belongs to the type-I restriction system S methylase family.</text>
</comment>